<dbReference type="Proteomes" id="UP000829364">
    <property type="component" value="Chromosome 12"/>
</dbReference>
<gene>
    <name evidence="11" type="ORF">JDV02_010442</name>
</gene>
<dbReference type="PRINTS" id="PR00723">
    <property type="entry name" value="SUBTILISIN"/>
</dbReference>
<dbReference type="RefSeq" id="XP_047848196.1">
    <property type="nucleotide sequence ID" value="XM_047992183.1"/>
</dbReference>
<evidence type="ECO:0000256" key="6">
    <source>
        <dbReference type="PIRSR" id="PIRSR615500-1"/>
    </source>
</evidence>
<dbReference type="PROSITE" id="PS00138">
    <property type="entry name" value="SUBTILASE_SER"/>
    <property type="match status" value="1"/>
</dbReference>
<dbReference type="InterPro" id="IPR010435">
    <property type="entry name" value="C5a/SBT2-like_Fn3"/>
</dbReference>
<evidence type="ECO:0000256" key="8">
    <source>
        <dbReference type="SAM" id="SignalP"/>
    </source>
</evidence>
<dbReference type="GO" id="GO:0016020">
    <property type="term" value="C:membrane"/>
    <property type="evidence" value="ECO:0007669"/>
    <property type="project" value="InterPro"/>
</dbReference>
<dbReference type="InterPro" id="IPR050131">
    <property type="entry name" value="Peptidase_S8_subtilisin-like"/>
</dbReference>
<evidence type="ECO:0000256" key="5">
    <source>
        <dbReference type="ARBA" id="ARBA00022825"/>
    </source>
</evidence>
<dbReference type="PANTHER" id="PTHR43806:SF66">
    <property type="entry name" value="SERIN ENDOPEPTIDASE"/>
    <property type="match status" value="1"/>
</dbReference>
<dbReference type="Pfam" id="PF06280">
    <property type="entry name" value="fn3_5"/>
    <property type="match status" value="1"/>
</dbReference>
<dbReference type="OrthoDB" id="10256524at2759"/>
<name>A0A9Q8QRT9_9HYPO</name>
<dbReference type="GeneID" id="72072386"/>
<evidence type="ECO:0000259" key="10">
    <source>
        <dbReference type="Pfam" id="PF06280"/>
    </source>
</evidence>
<reference evidence="11" key="1">
    <citation type="submission" date="2021-11" db="EMBL/GenBank/DDBJ databases">
        <title>Purpureocillium_takamizusanense_genome.</title>
        <authorList>
            <person name="Nguyen N.-H."/>
        </authorList>
    </citation>
    <scope>NUCLEOTIDE SEQUENCE</scope>
    <source>
        <strain evidence="11">PT3</strain>
    </source>
</reference>
<feature type="active site" description="Charge relay system" evidence="6 7">
    <location>
        <position position="160"/>
    </location>
</feature>
<feature type="domain" description="Peptidase S8/S53" evidence="9">
    <location>
        <begin position="151"/>
        <end position="579"/>
    </location>
</feature>
<dbReference type="Gene3D" id="3.50.30.30">
    <property type="match status" value="1"/>
</dbReference>
<feature type="chain" id="PRO_5040184874" description="Subtilisin-like protease" evidence="8">
    <location>
        <begin position="20"/>
        <end position="892"/>
    </location>
</feature>
<dbReference type="SUPFAM" id="SSF52743">
    <property type="entry name" value="Subtilisin-like"/>
    <property type="match status" value="1"/>
</dbReference>
<proteinExistence type="inferred from homology"/>
<dbReference type="GO" id="GO:0004252">
    <property type="term" value="F:serine-type endopeptidase activity"/>
    <property type="evidence" value="ECO:0007669"/>
    <property type="project" value="UniProtKB-UniRule"/>
</dbReference>
<evidence type="ECO:0000256" key="3">
    <source>
        <dbReference type="ARBA" id="ARBA00022729"/>
    </source>
</evidence>
<keyword evidence="5 7" id="KW-0720">Serine protease</keyword>
<evidence type="ECO:0000256" key="7">
    <source>
        <dbReference type="PROSITE-ProRule" id="PRU01240"/>
    </source>
</evidence>
<evidence type="ECO:0008006" key="13">
    <source>
        <dbReference type="Google" id="ProtNLM"/>
    </source>
</evidence>
<dbReference type="CDD" id="cd07489">
    <property type="entry name" value="Peptidases_S8_5"/>
    <property type="match status" value="1"/>
</dbReference>
<dbReference type="EMBL" id="CP086365">
    <property type="protein sequence ID" value="UNI24715.1"/>
    <property type="molecule type" value="Genomic_DNA"/>
</dbReference>
<dbReference type="GO" id="GO:0006508">
    <property type="term" value="P:proteolysis"/>
    <property type="evidence" value="ECO:0007669"/>
    <property type="project" value="UniProtKB-KW"/>
</dbReference>
<evidence type="ECO:0000256" key="1">
    <source>
        <dbReference type="ARBA" id="ARBA00011073"/>
    </source>
</evidence>
<feature type="signal peptide" evidence="8">
    <location>
        <begin position="1"/>
        <end position="19"/>
    </location>
</feature>
<evidence type="ECO:0000313" key="12">
    <source>
        <dbReference type="Proteomes" id="UP000829364"/>
    </source>
</evidence>
<accession>A0A9Q8QRT9</accession>
<sequence>MVRVSTLTSLLAVASAALAERRFIPGAYIFEVEDGHDTASVAQEVSSHGTTRMHLNYKLFKGVSVQLHDMKNHKETAAKLASTPGIKKVWPIEIHDLPDDTMGRSVNLKDWDIGGKPDWKLSRRDVMNDTDIWPPHVMTQVEKLRAKGITGKGIKLAIVDTGVDYTHPALGGCFGEGCRVSFGYDLVGDHYTGDNIPVPDPDPKDCAGHGTHVSGIIAAKDEFLHFTGAAPDVTLGMYRVFGCPAVGAGDDVLIAAFNMAFEAGADIITASIGGNSGWSENVWSVAVSRIVEQGVVCTLAAGNDGSRGVFDASEAADGKGVTAVASFENTDFADFGYPSTYSIDGGESKVFVNAPANIYNWTAITTTPMPLYPLSLEINQPDACDPLPDSTPDLSNYIVLVSGECKAACLEQDKAFNLAAKGVKYIILYDTWEDYTLYRYFLGDANITAAATVPARTGRKWVKAIKEGHNVTVLMKFPKNEDRQLAFEKRTDVGGYLSGFTSWGPSWEMDTKPLLGAPGGAIWSTWVGGYTTASGTSMATPITAAIMALILQIRGSTAPRFLENLVASNAKPQIWYDGKKAYPGDLAPVPQQGAGLVQAYDAAFATTLLDPSSISFNDTDNFVKDHEIVITNKGSSEVTHNIGHVPALTAYTLNKTSIWATKFPPEVSRDYATLDISDSKVTLKPGHRKTISVSARPPTGMDEKRLPVWSGYIIVNGTDGSALSLPYQGVSGSLKGSTTLGPEYGWVSWSNQTAAKYTNPSRVPVNYTFTLPQPGSGAKVLQPMLTFNLALGTRLMRADLVPMITCPPKNLTVDDPLGGKFKTIGQAHSFPMTMMPRGLNKVVWDGSLDSGEYAPAGKYKIIYRALGVYGNPSKLEDYNVAESQPFRIAYAS</sequence>
<dbReference type="AlphaFoldDB" id="A0A9Q8QRT9"/>
<dbReference type="Gene3D" id="3.40.50.200">
    <property type="entry name" value="Peptidase S8/S53 domain"/>
    <property type="match status" value="2"/>
</dbReference>
<evidence type="ECO:0000256" key="4">
    <source>
        <dbReference type="ARBA" id="ARBA00022801"/>
    </source>
</evidence>
<evidence type="ECO:0000313" key="11">
    <source>
        <dbReference type="EMBL" id="UNI24715.1"/>
    </source>
</evidence>
<dbReference type="InterPro" id="IPR036852">
    <property type="entry name" value="Peptidase_S8/S53_dom_sf"/>
</dbReference>
<keyword evidence="3 8" id="KW-0732">Signal</keyword>
<dbReference type="InterPro" id="IPR015500">
    <property type="entry name" value="Peptidase_S8_subtilisin-rel"/>
</dbReference>
<dbReference type="InterPro" id="IPR022398">
    <property type="entry name" value="Peptidase_S8_His-AS"/>
</dbReference>
<dbReference type="Pfam" id="PF00082">
    <property type="entry name" value="Peptidase_S8"/>
    <property type="match status" value="1"/>
</dbReference>
<dbReference type="PROSITE" id="PS51892">
    <property type="entry name" value="SUBTILASE"/>
    <property type="match status" value="1"/>
</dbReference>
<feature type="active site" description="Charge relay system" evidence="6 7">
    <location>
        <position position="537"/>
    </location>
</feature>
<protein>
    <recommendedName>
        <fullName evidence="13">Subtilisin-like protease</fullName>
    </recommendedName>
</protein>
<evidence type="ECO:0000256" key="2">
    <source>
        <dbReference type="ARBA" id="ARBA00022670"/>
    </source>
</evidence>
<keyword evidence="2 7" id="KW-0645">Protease</keyword>
<dbReference type="PANTHER" id="PTHR43806">
    <property type="entry name" value="PEPTIDASE S8"/>
    <property type="match status" value="1"/>
</dbReference>
<dbReference type="InterPro" id="IPR034187">
    <property type="entry name" value="Peptidases_S8_5"/>
</dbReference>
<dbReference type="KEGG" id="ptkz:JDV02_010442"/>
<organism evidence="11 12">
    <name type="scientific">Purpureocillium takamizusanense</name>
    <dbReference type="NCBI Taxonomy" id="2060973"/>
    <lineage>
        <taxon>Eukaryota</taxon>
        <taxon>Fungi</taxon>
        <taxon>Dikarya</taxon>
        <taxon>Ascomycota</taxon>
        <taxon>Pezizomycotina</taxon>
        <taxon>Sordariomycetes</taxon>
        <taxon>Hypocreomycetidae</taxon>
        <taxon>Hypocreales</taxon>
        <taxon>Ophiocordycipitaceae</taxon>
        <taxon>Purpureocillium</taxon>
    </lineage>
</organism>
<dbReference type="InterPro" id="IPR000209">
    <property type="entry name" value="Peptidase_S8/S53_dom"/>
</dbReference>
<comment type="similarity">
    <text evidence="1 7">Belongs to the peptidase S8 family.</text>
</comment>
<keyword evidence="4 7" id="KW-0378">Hydrolase</keyword>
<keyword evidence="12" id="KW-1185">Reference proteome</keyword>
<dbReference type="PROSITE" id="PS00137">
    <property type="entry name" value="SUBTILASE_HIS"/>
    <property type="match status" value="1"/>
</dbReference>
<dbReference type="InterPro" id="IPR023828">
    <property type="entry name" value="Peptidase_S8_Ser-AS"/>
</dbReference>
<feature type="active site" description="Charge relay system" evidence="6 7">
    <location>
        <position position="209"/>
    </location>
</feature>
<evidence type="ECO:0000259" key="9">
    <source>
        <dbReference type="Pfam" id="PF00082"/>
    </source>
</evidence>
<feature type="domain" description="C5a peptidase/Subtilisin-like protease SBT2-like Fn3-like" evidence="10">
    <location>
        <begin position="614"/>
        <end position="727"/>
    </location>
</feature>